<dbReference type="EMBL" id="LNRQ01000007">
    <property type="protein sequence ID" value="KZM87246.1"/>
    <property type="molecule type" value="Genomic_DNA"/>
</dbReference>
<dbReference type="Gramene" id="KZM87246">
    <property type="protein sequence ID" value="KZM87246"/>
    <property type="gene ID" value="DCAR_024380"/>
</dbReference>
<comment type="caution">
    <text evidence="2">The sequence shown here is derived from an EMBL/GenBank/DDBJ whole genome shotgun (WGS) entry which is preliminary data.</text>
</comment>
<organism evidence="2">
    <name type="scientific">Daucus carota subsp. sativus</name>
    <name type="common">Carrot</name>
    <dbReference type="NCBI Taxonomy" id="79200"/>
    <lineage>
        <taxon>Eukaryota</taxon>
        <taxon>Viridiplantae</taxon>
        <taxon>Streptophyta</taxon>
        <taxon>Embryophyta</taxon>
        <taxon>Tracheophyta</taxon>
        <taxon>Spermatophyta</taxon>
        <taxon>Magnoliopsida</taxon>
        <taxon>eudicotyledons</taxon>
        <taxon>Gunneridae</taxon>
        <taxon>Pentapetalae</taxon>
        <taxon>asterids</taxon>
        <taxon>campanulids</taxon>
        <taxon>Apiales</taxon>
        <taxon>Apiaceae</taxon>
        <taxon>Apioideae</taxon>
        <taxon>Scandiceae</taxon>
        <taxon>Daucinae</taxon>
        <taxon>Daucus</taxon>
        <taxon>Daucus sect. Daucus</taxon>
    </lineage>
</organism>
<feature type="coiled-coil region" evidence="1">
    <location>
        <begin position="9"/>
        <end position="43"/>
    </location>
</feature>
<evidence type="ECO:0008006" key="3">
    <source>
        <dbReference type="Google" id="ProtNLM"/>
    </source>
</evidence>
<evidence type="ECO:0000256" key="1">
    <source>
        <dbReference type="SAM" id="Coils"/>
    </source>
</evidence>
<name>A0A164T9U6_DAUCS</name>
<protein>
    <recommendedName>
        <fullName evidence="3">BAR domain-containing protein</fullName>
    </recommendedName>
</protein>
<evidence type="ECO:0000313" key="2">
    <source>
        <dbReference type="EMBL" id="KZM87246.1"/>
    </source>
</evidence>
<sequence>MEQSRRSTKRKYEAVKNDLYVELTNLTNESNKLHTDIRNANEDFFLMCKSMAERQADFLTQALFLEEKYGEVVGLLEGKPKQGECESSGENVVLPTPYADSFARFAEDSNYSLKGHGLLMAEEEKKMSQLFKDYEEVFNENMKVFGERAKAIAGMRTNLAAKLTKFNTSVHIPALSD</sequence>
<proteinExistence type="predicted"/>
<dbReference type="AlphaFoldDB" id="A0A164T9U6"/>
<reference evidence="2" key="1">
    <citation type="journal article" date="2016" name="Nat. Genet.">
        <title>A high-quality carrot genome assembly provides new insights into carotenoid accumulation and asterid genome evolution.</title>
        <authorList>
            <person name="Iorizzo M."/>
            <person name="Ellison S."/>
            <person name="Senalik D."/>
            <person name="Zeng P."/>
            <person name="Satapoomin P."/>
            <person name="Huang J."/>
            <person name="Bowman M."/>
            <person name="Iovene M."/>
            <person name="Sanseverino W."/>
            <person name="Cavagnaro P."/>
            <person name="Yildiz M."/>
            <person name="Macko-Podgorni A."/>
            <person name="Moranska E."/>
            <person name="Grzebelus E."/>
            <person name="Grzebelus D."/>
            <person name="Ashrafi H."/>
            <person name="Zheng Z."/>
            <person name="Cheng S."/>
            <person name="Spooner D."/>
            <person name="Van Deynze A."/>
            <person name="Simon P."/>
        </authorList>
    </citation>
    <scope>NUCLEOTIDE SEQUENCE [LARGE SCALE GENOMIC DNA]</scope>
    <source>
        <tissue evidence="2">Leaf</tissue>
    </source>
</reference>
<keyword evidence="1" id="KW-0175">Coiled coil</keyword>
<accession>A0A164T9U6</accession>
<gene>
    <name evidence="2" type="ORF">DCAR_024380</name>
</gene>